<evidence type="ECO:0000256" key="1">
    <source>
        <dbReference type="SAM" id="SignalP"/>
    </source>
</evidence>
<keyword evidence="3" id="KW-1185">Reference proteome</keyword>
<feature type="chain" id="PRO_5012945966" description="Secreted protein" evidence="1">
    <location>
        <begin position="17"/>
        <end position="202"/>
    </location>
</feature>
<organism evidence="2 3">
    <name type="scientific">Diploscapter pachys</name>
    <dbReference type="NCBI Taxonomy" id="2018661"/>
    <lineage>
        <taxon>Eukaryota</taxon>
        <taxon>Metazoa</taxon>
        <taxon>Ecdysozoa</taxon>
        <taxon>Nematoda</taxon>
        <taxon>Chromadorea</taxon>
        <taxon>Rhabditida</taxon>
        <taxon>Rhabditina</taxon>
        <taxon>Rhabditomorpha</taxon>
        <taxon>Rhabditoidea</taxon>
        <taxon>Rhabditidae</taxon>
        <taxon>Diploscapter</taxon>
    </lineage>
</organism>
<dbReference type="Pfam" id="PF24977">
    <property type="entry name" value="DUF7772"/>
    <property type="match status" value="1"/>
</dbReference>
<evidence type="ECO:0008006" key="4">
    <source>
        <dbReference type="Google" id="ProtNLM"/>
    </source>
</evidence>
<evidence type="ECO:0000313" key="3">
    <source>
        <dbReference type="Proteomes" id="UP000218231"/>
    </source>
</evidence>
<dbReference type="EMBL" id="LIAE01010209">
    <property type="protein sequence ID" value="PAV65369.1"/>
    <property type="molecule type" value="Genomic_DNA"/>
</dbReference>
<feature type="signal peptide" evidence="1">
    <location>
        <begin position="1"/>
        <end position="16"/>
    </location>
</feature>
<reference evidence="2 3" key="1">
    <citation type="journal article" date="2017" name="Curr. Biol.">
        <title>Genome architecture and evolution of a unichromosomal asexual nematode.</title>
        <authorList>
            <person name="Fradin H."/>
            <person name="Zegar C."/>
            <person name="Gutwein M."/>
            <person name="Lucas J."/>
            <person name="Kovtun M."/>
            <person name="Corcoran D."/>
            <person name="Baugh L.R."/>
            <person name="Kiontke K."/>
            <person name="Gunsalus K."/>
            <person name="Fitch D.H."/>
            <person name="Piano F."/>
        </authorList>
    </citation>
    <scope>NUCLEOTIDE SEQUENCE [LARGE SCALE GENOMIC DNA]</scope>
    <source>
        <strain evidence="2">PF1309</strain>
    </source>
</reference>
<accession>A0A2A2JUX1</accession>
<proteinExistence type="predicted"/>
<gene>
    <name evidence="2" type="ORF">WR25_19298</name>
</gene>
<evidence type="ECO:0000313" key="2">
    <source>
        <dbReference type="EMBL" id="PAV65369.1"/>
    </source>
</evidence>
<comment type="caution">
    <text evidence="2">The sequence shown here is derived from an EMBL/GenBank/DDBJ whole genome shotgun (WGS) entry which is preliminary data.</text>
</comment>
<dbReference type="InterPro" id="IPR056674">
    <property type="entry name" value="DUF7772"/>
</dbReference>
<dbReference type="Proteomes" id="UP000218231">
    <property type="component" value="Unassembled WGS sequence"/>
</dbReference>
<protein>
    <recommendedName>
        <fullName evidence="4">Secreted protein</fullName>
    </recommendedName>
</protein>
<name>A0A2A2JUX1_9BILA</name>
<keyword evidence="1" id="KW-0732">Signal</keyword>
<dbReference type="AlphaFoldDB" id="A0A2A2JUX1"/>
<sequence>MRFYILLSALIGLNLAQDDGDFDPSVICVEGVCTATPANQVVYNSVQYYAQTNSFKNKGDPDSVRPDLMNSVISTYPTVKVLDIMSKNPEFLIGTDTSLQELKCSMFCSADMWTYRYRTCRGANSFDQFPGYPCYNRCYDNCISTNGLCMVLDDDYWPTQPDLFVCCLNVTAPTTGTAEYEQDGCNDIYEGRILPPTPPHDC</sequence>